<dbReference type="Gene3D" id="3.30.70.660">
    <property type="entry name" value="Pseudouridine synthase I, catalytic domain, C-terminal subdomain"/>
    <property type="match status" value="1"/>
</dbReference>
<reference evidence="2 3" key="1">
    <citation type="submission" date="2018-08" db="EMBL/GenBank/DDBJ databases">
        <title>Draft genome sequence of Psychrilyobacter sp. strain SD5 isolated from Black Sea water.</title>
        <authorList>
            <person name="Yadav S."/>
            <person name="Villanueva L."/>
            <person name="Damste J.S.S."/>
        </authorList>
    </citation>
    <scope>NUCLEOTIDE SEQUENCE [LARGE SCALE GENOMIC DNA]</scope>
    <source>
        <strain evidence="2 3">SD5</strain>
    </source>
</reference>
<dbReference type="Gene3D" id="3.30.70.580">
    <property type="entry name" value="Pseudouridine synthase I, catalytic domain, N-terminal subdomain"/>
    <property type="match status" value="1"/>
</dbReference>
<dbReference type="EMBL" id="QUAJ01000003">
    <property type="protein sequence ID" value="REI42624.1"/>
    <property type="molecule type" value="Genomic_DNA"/>
</dbReference>
<protein>
    <submittedName>
        <fullName evidence="2">Pseudouridylate synthase</fullName>
    </submittedName>
</protein>
<keyword evidence="1" id="KW-0413">Isomerase</keyword>
<dbReference type="PANTHER" id="PTHR11142:SF0">
    <property type="entry name" value="TRNA PSEUDOURIDINE SYNTHASE-LIKE 1"/>
    <property type="match status" value="1"/>
</dbReference>
<dbReference type="SUPFAM" id="SSF55120">
    <property type="entry name" value="Pseudouridine synthase"/>
    <property type="match status" value="1"/>
</dbReference>
<evidence type="ECO:0000256" key="1">
    <source>
        <dbReference type="ARBA" id="ARBA00023235"/>
    </source>
</evidence>
<dbReference type="InterPro" id="IPR020095">
    <property type="entry name" value="PsdUridine_synth_TruA_C"/>
</dbReference>
<proteinExistence type="predicted"/>
<comment type="caution">
    <text evidence="2">The sequence shown here is derived from an EMBL/GenBank/DDBJ whole genome shotgun (WGS) entry which is preliminary data.</text>
</comment>
<evidence type="ECO:0000313" key="2">
    <source>
        <dbReference type="EMBL" id="REI42624.1"/>
    </source>
</evidence>
<evidence type="ECO:0000313" key="3">
    <source>
        <dbReference type="Proteomes" id="UP000263486"/>
    </source>
</evidence>
<sequence>MNFRSLEKTTKFGYLFYISYRGTKFHSFDENKDESSTKKTVKGEFIKILGELGVTWAKGVQQGGRTDGQVSAKENILYINSNNKIDKISLKEKFNKKIDEMKIIKIEKTLPNLAIPEMMEGRVYRYTYPADKIKAAEEEILKRCDELTGTYDVSEFTDSKGQKLKEKIRRVEISYDRGSLVFSGNSFMPKQVRIMSGYILTGEKKILPGKYLTLEKMILSRELEEMIIEEVNDISEENILKIEKIKDIYIFYVAKNKKGEVIGKNAGNIKSLRKKYGQIIIKTI</sequence>
<dbReference type="PANTHER" id="PTHR11142">
    <property type="entry name" value="PSEUDOURIDYLATE SYNTHASE"/>
    <property type="match status" value="1"/>
</dbReference>
<gene>
    <name evidence="2" type="ORF">DYH56_02335</name>
</gene>
<dbReference type="InterPro" id="IPR020094">
    <property type="entry name" value="TruA/RsuA/RluB/E/F_N"/>
</dbReference>
<dbReference type="RefSeq" id="WP_114641248.1">
    <property type="nucleotide sequence ID" value="NZ_JAACIO010000003.1"/>
</dbReference>
<name>A0ABX9KJK6_9FUSO</name>
<organism evidence="2 3">
    <name type="scientific">Psychrilyobacter piezotolerans</name>
    <dbReference type="NCBI Taxonomy" id="2293438"/>
    <lineage>
        <taxon>Bacteria</taxon>
        <taxon>Fusobacteriati</taxon>
        <taxon>Fusobacteriota</taxon>
        <taxon>Fusobacteriia</taxon>
        <taxon>Fusobacteriales</taxon>
        <taxon>Fusobacteriaceae</taxon>
        <taxon>Psychrilyobacter</taxon>
    </lineage>
</organism>
<dbReference type="InterPro" id="IPR020103">
    <property type="entry name" value="PsdUridine_synth_cat_dom_sf"/>
</dbReference>
<dbReference type="Proteomes" id="UP000263486">
    <property type="component" value="Unassembled WGS sequence"/>
</dbReference>
<keyword evidence="3" id="KW-1185">Reference proteome</keyword>
<accession>A0ABX9KJK6</accession>
<dbReference type="InterPro" id="IPR001406">
    <property type="entry name" value="PsdUridine_synth_TruA"/>
</dbReference>